<evidence type="ECO:0000313" key="1">
    <source>
        <dbReference type="EMBL" id="KAH7912442.1"/>
    </source>
</evidence>
<gene>
    <name evidence="1" type="ORF">BJ138DRAFT_1083544</name>
</gene>
<comment type="caution">
    <text evidence="1">The sequence shown here is derived from an EMBL/GenBank/DDBJ whole genome shotgun (WGS) entry which is preliminary data.</text>
</comment>
<sequence>MVGRAILLALLPVAGVLGFSDSIPIVAWASQSSDVLDVLPAEYTSVDSASLLRNVFSQSSICSYDAVVVIDHPGLHSSDLRTLSQTSSLARLIGDAPLSRQLPHVKRGSPHLVADFTQLVSNRCGSHLVNINPVEDSVTVNKDSKHVFCMTMPSMDGSDHHRKNIMAEHESRLSSELEKIVANFANHLVVYSGSPLALSRRAESSEFDSAPSPGSFDSTLAEEGGIFKRYQLFTTPLIVGLLITFFLLVPIVLMGVTALASIQSSLSSDIPRGYNAQEKKVQ</sequence>
<keyword evidence="2" id="KW-1185">Reference proteome</keyword>
<reference evidence="1" key="1">
    <citation type="journal article" date="2021" name="New Phytol.">
        <title>Evolutionary innovations through gain and loss of genes in the ectomycorrhizal Boletales.</title>
        <authorList>
            <person name="Wu G."/>
            <person name="Miyauchi S."/>
            <person name="Morin E."/>
            <person name="Kuo A."/>
            <person name="Drula E."/>
            <person name="Varga T."/>
            <person name="Kohler A."/>
            <person name="Feng B."/>
            <person name="Cao Y."/>
            <person name="Lipzen A."/>
            <person name="Daum C."/>
            <person name="Hundley H."/>
            <person name="Pangilinan J."/>
            <person name="Johnson J."/>
            <person name="Barry K."/>
            <person name="LaButti K."/>
            <person name="Ng V."/>
            <person name="Ahrendt S."/>
            <person name="Min B."/>
            <person name="Choi I.G."/>
            <person name="Park H."/>
            <person name="Plett J.M."/>
            <person name="Magnuson J."/>
            <person name="Spatafora J.W."/>
            <person name="Nagy L.G."/>
            <person name="Henrissat B."/>
            <person name="Grigoriev I.V."/>
            <person name="Yang Z.L."/>
            <person name="Xu J."/>
            <person name="Martin F.M."/>
        </authorList>
    </citation>
    <scope>NUCLEOTIDE SEQUENCE</scope>
    <source>
        <strain evidence="1">ATCC 28755</strain>
    </source>
</reference>
<dbReference type="EMBL" id="MU267651">
    <property type="protein sequence ID" value="KAH7912442.1"/>
    <property type="molecule type" value="Genomic_DNA"/>
</dbReference>
<accession>A0ACB8AGR5</accession>
<protein>
    <submittedName>
        <fullName evidence="1">Uncharacterized protein</fullName>
    </submittedName>
</protein>
<organism evidence="1 2">
    <name type="scientific">Hygrophoropsis aurantiaca</name>
    <dbReference type="NCBI Taxonomy" id="72124"/>
    <lineage>
        <taxon>Eukaryota</taxon>
        <taxon>Fungi</taxon>
        <taxon>Dikarya</taxon>
        <taxon>Basidiomycota</taxon>
        <taxon>Agaricomycotina</taxon>
        <taxon>Agaricomycetes</taxon>
        <taxon>Agaricomycetidae</taxon>
        <taxon>Boletales</taxon>
        <taxon>Coniophorineae</taxon>
        <taxon>Hygrophoropsidaceae</taxon>
        <taxon>Hygrophoropsis</taxon>
    </lineage>
</organism>
<name>A0ACB8AGR5_9AGAM</name>
<proteinExistence type="predicted"/>
<dbReference type="Proteomes" id="UP000790377">
    <property type="component" value="Unassembled WGS sequence"/>
</dbReference>
<evidence type="ECO:0000313" key="2">
    <source>
        <dbReference type="Proteomes" id="UP000790377"/>
    </source>
</evidence>